<dbReference type="InterPro" id="IPR026891">
    <property type="entry name" value="Fn3-like"/>
</dbReference>
<accession>A0A6P2UP12</accession>
<evidence type="ECO:0000259" key="2">
    <source>
        <dbReference type="SMART" id="SM01217"/>
    </source>
</evidence>
<feature type="chain" id="PRO_5027115521" evidence="1">
    <location>
        <begin position="25"/>
        <end position="96"/>
    </location>
</feature>
<keyword evidence="1" id="KW-0732">Signal</keyword>
<dbReference type="AlphaFoldDB" id="A0A6P2UP12"/>
<reference evidence="3 4" key="1">
    <citation type="submission" date="2019-09" db="EMBL/GenBank/DDBJ databases">
        <authorList>
            <person name="Depoorter E."/>
        </authorList>
    </citation>
    <scope>NUCLEOTIDE SEQUENCE [LARGE SCALE GENOMIC DNA]</scope>
    <source>
        <strain evidence="3">R-18109</strain>
    </source>
</reference>
<evidence type="ECO:0000313" key="3">
    <source>
        <dbReference type="EMBL" id="VWC78857.1"/>
    </source>
</evidence>
<gene>
    <name evidence="3" type="ORF">BLA18109_03090</name>
</gene>
<sequence length="96" mass="10076">MKTSVFRRSTIAFAWAMTALPASLGEPPKRLVGWTKVVLQPGEVRTVSVSMPAQRFAIRDANAHACRIAAGSDGQSAAASSRDPQALSTTVALAAH</sequence>
<feature type="domain" description="Fibronectin type III-like" evidence="2">
    <location>
        <begin position="19"/>
        <end position="81"/>
    </location>
</feature>
<name>A0A6P2UP12_BURL3</name>
<evidence type="ECO:0000313" key="4">
    <source>
        <dbReference type="Proteomes" id="UP000494260"/>
    </source>
</evidence>
<organism evidence="3 4">
    <name type="scientific">Burkholderia lata (strain ATCC 17760 / DSM 23089 / LMG 22485 / NCIMB 9086 / R18194 / 383)</name>
    <dbReference type="NCBI Taxonomy" id="482957"/>
    <lineage>
        <taxon>Bacteria</taxon>
        <taxon>Pseudomonadati</taxon>
        <taxon>Pseudomonadota</taxon>
        <taxon>Betaproteobacteria</taxon>
        <taxon>Burkholderiales</taxon>
        <taxon>Burkholderiaceae</taxon>
        <taxon>Burkholderia</taxon>
        <taxon>Burkholderia cepacia complex</taxon>
    </lineage>
</organism>
<dbReference type="Pfam" id="PF14310">
    <property type="entry name" value="Fn3-like"/>
    <property type="match status" value="1"/>
</dbReference>
<evidence type="ECO:0000256" key="1">
    <source>
        <dbReference type="SAM" id="SignalP"/>
    </source>
</evidence>
<proteinExistence type="predicted"/>
<dbReference type="Gene3D" id="2.60.40.10">
    <property type="entry name" value="Immunoglobulins"/>
    <property type="match status" value="1"/>
</dbReference>
<dbReference type="InterPro" id="IPR013783">
    <property type="entry name" value="Ig-like_fold"/>
</dbReference>
<dbReference type="EMBL" id="CABVQH010000009">
    <property type="protein sequence ID" value="VWC78857.1"/>
    <property type="molecule type" value="Genomic_DNA"/>
</dbReference>
<dbReference type="SMART" id="SM01217">
    <property type="entry name" value="Fn3_like"/>
    <property type="match status" value="1"/>
</dbReference>
<dbReference type="Proteomes" id="UP000494260">
    <property type="component" value="Unassembled WGS sequence"/>
</dbReference>
<feature type="signal peptide" evidence="1">
    <location>
        <begin position="1"/>
        <end position="24"/>
    </location>
</feature>
<protein>
    <submittedName>
        <fullName evidence="3">Beta-glucosidase</fullName>
    </submittedName>
</protein>